<accession>A0A2I1H0D5</accession>
<protein>
    <submittedName>
        <fullName evidence="1">Uncharacterized protein</fullName>
    </submittedName>
</protein>
<gene>
    <name evidence="1" type="ORF">RhiirA4_22779</name>
</gene>
<dbReference type="EMBL" id="LLXI01001191">
    <property type="protein sequence ID" value="PKY52362.1"/>
    <property type="molecule type" value="Genomic_DNA"/>
</dbReference>
<dbReference type="VEuPathDB" id="FungiDB:FUN_010999"/>
<sequence>MIEILRLFEISIVIAGTSFTLKQGSDIQSDIGKGNKTKYITNFSTIDGKDVETYLAHYLDLSGCEIDKIENSKYLVGRPRLMARLVREIINAEKVSRENKQIVLENAVNKTVQSVKNDMICHLETIANEAYEKEDLKNVTLREILMTIFINC</sequence>
<comment type="caution">
    <text evidence="1">The sequence shown here is derived from an EMBL/GenBank/DDBJ whole genome shotgun (WGS) entry which is preliminary data.</text>
</comment>
<evidence type="ECO:0000313" key="2">
    <source>
        <dbReference type="Proteomes" id="UP000234323"/>
    </source>
</evidence>
<reference evidence="1 2" key="1">
    <citation type="submission" date="2015-10" db="EMBL/GenBank/DDBJ databases">
        <title>Genome analyses suggest a sexual origin of heterokaryosis in a supposedly ancient asexual fungus.</title>
        <authorList>
            <person name="Ropars J."/>
            <person name="Sedzielewska K."/>
            <person name="Noel J."/>
            <person name="Charron P."/>
            <person name="Farinelli L."/>
            <person name="Marton T."/>
            <person name="Kruger M."/>
            <person name="Pelin A."/>
            <person name="Brachmann A."/>
            <person name="Corradi N."/>
        </authorList>
    </citation>
    <scope>NUCLEOTIDE SEQUENCE [LARGE SCALE GENOMIC DNA]</scope>
    <source>
        <strain evidence="1 2">A4</strain>
    </source>
</reference>
<organism evidence="1 2">
    <name type="scientific">Rhizophagus irregularis</name>
    <dbReference type="NCBI Taxonomy" id="588596"/>
    <lineage>
        <taxon>Eukaryota</taxon>
        <taxon>Fungi</taxon>
        <taxon>Fungi incertae sedis</taxon>
        <taxon>Mucoromycota</taxon>
        <taxon>Glomeromycotina</taxon>
        <taxon>Glomeromycetes</taxon>
        <taxon>Glomerales</taxon>
        <taxon>Glomeraceae</taxon>
        <taxon>Rhizophagus</taxon>
    </lineage>
</organism>
<evidence type="ECO:0000313" key="1">
    <source>
        <dbReference type="EMBL" id="PKY52362.1"/>
    </source>
</evidence>
<proteinExistence type="predicted"/>
<name>A0A2I1H0D5_9GLOM</name>
<keyword evidence="2" id="KW-1185">Reference proteome</keyword>
<dbReference type="Proteomes" id="UP000234323">
    <property type="component" value="Unassembled WGS sequence"/>
</dbReference>
<dbReference type="AlphaFoldDB" id="A0A2I1H0D5"/>
<dbReference type="VEuPathDB" id="FungiDB:RhiirA1_523819"/>